<keyword evidence="3" id="KW-0804">Transcription</keyword>
<sequence length="196" mass="21471">MTEREKSRYTEGSVNIGGGILAWLRSDGSVEPADASYKGAALHHARPVCSATLSPSGGRQEASAPPKTSARVRYTPRTIRKRFSLTITISTSPPQVATYQKAIKVTVDGPREPRSKTTLEINSVKVATSHFHQRGYIYKPANDAKKKKKHATYSPYVAPLADNSGIIFRNESPSRENNCRWLSVVHADGARPSPKL</sequence>
<gene>
    <name evidence="7" type="primary">lz</name>
    <name evidence="7" type="ORF">EVAR_28824_1</name>
</gene>
<dbReference type="PANTHER" id="PTHR11950:SF49">
    <property type="entry name" value="PROTEIN LOZENGE"/>
    <property type="match status" value="1"/>
</dbReference>
<dbReference type="SUPFAM" id="SSF49417">
    <property type="entry name" value="p53-like transcription factors"/>
    <property type="match status" value="1"/>
</dbReference>
<dbReference type="GO" id="GO:0000981">
    <property type="term" value="F:DNA-binding transcription factor activity, RNA polymerase II-specific"/>
    <property type="evidence" value="ECO:0007669"/>
    <property type="project" value="TreeGrafter"/>
</dbReference>
<keyword evidence="8" id="KW-1185">Reference proteome</keyword>
<evidence type="ECO:0000313" key="8">
    <source>
        <dbReference type="Proteomes" id="UP000299102"/>
    </source>
</evidence>
<proteinExistence type="predicted"/>
<dbReference type="PROSITE" id="PS51062">
    <property type="entry name" value="RUNT"/>
    <property type="match status" value="1"/>
</dbReference>
<dbReference type="Proteomes" id="UP000299102">
    <property type="component" value="Unassembled WGS sequence"/>
</dbReference>
<feature type="domain" description="Runt" evidence="6">
    <location>
        <begin position="81"/>
        <end position="115"/>
    </location>
</feature>
<comment type="caution">
    <text evidence="7">The sequence shown here is derived from an EMBL/GenBank/DDBJ whole genome shotgun (WGS) entry which is preliminary data.</text>
</comment>
<dbReference type="GO" id="GO:0000978">
    <property type="term" value="F:RNA polymerase II cis-regulatory region sequence-specific DNA binding"/>
    <property type="evidence" value="ECO:0007669"/>
    <property type="project" value="TreeGrafter"/>
</dbReference>
<evidence type="ECO:0000256" key="2">
    <source>
        <dbReference type="ARBA" id="ARBA00023015"/>
    </source>
</evidence>
<dbReference type="AlphaFoldDB" id="A0A4C1WJF8"/>
<dbReference type="Gene3D" id="2.60.40.720">
    <property type="match status" value="1"/>
</dbReference>
<evidence type="ECO:0000313" key="7">
    <source>
        <dbReference type="EMBL" id="GBP50632.1"/>
    </source>
</evidence>
<dbReference type="STRING" id="151549.A0A4C1WJF8"/>
<dbReference type="PANTHER" id="PTHR11950">
    <property type="entry name" value="RUNT RELATED"/>
    <property type="match status" value="1"/>
</dbReference>
<evidence type="ECO:0000256" key="3">
    <source>
        <dbReference type="ARBA" id="ARBA00023163"/>
    </source>
</evidence>
<comment type="subcellular location">
    <subcellularLocation>
        <location evidence="1">Nucleus</location>
    </subcellularLocation>
</comment>
<reference evidence="7 8" key="1">
    <citation type="journal article" date="2019" name="Commun. Biol.">
        <title>The bagworm genome reveals a unique fibroin gene that provides high tensile strength.</title>
        <authorList>
            <person name="Kono N."/>
            <person name="Nakamura H."/>
            <person name="Ohtoshi R."/>
            <person name="Tomita M."/>
            <person name="Numata K."/>
            <person name="Arakawa K."/>
        </authorList>
    </citation>
    <scope>NUCLEOTIDE SEQUENCE [LARGE SCALE GENOMIC DNA]</scope>
</reference>
<dbReference type="InterPro" id="IPR008967">
    <property type="entry name" value="p53-like_TF_DNA-bd_sf"/>
</dbReference>
<evidence type="ECO:0000259" key="6">
    <source>
        <dbReference type="PROSITE" id="PS51062"/>
    </source>
</evidence>
<dbReference type="InterPro" id="IPR012346">
    <property type="entry name" value="p53/RUNT-type_TF_DNA-bd_sf"/>
</dbReference>
<name>A0A4C1WJF8_EUMVA</name>
<organism evidence="7 8">
    <name type="scientific">Eumeta variegata</name>
    <name type="common">Bagworm moth</name>
    <name type="synonym">Eumeta japonica</name>
    <dbReference type="NCBI Taxonomy" id="151549"/>
    <lineage>
        <taxon>Eukaryota</taxon>
        <taxon>Metazoa</taxon>
        <taxon>Ecdysozoa</taxon>
        <taxon>Arthropoda</taxon>
        <taxon>Hexapoda</taxon>
        <taxon>Insecta</taxon>
        <taxon>Pterygota</taxon>
        <taxon>Neoptera</taxon>
        <taxon>Endopterygota</taxon>
        <taxon>Lepidoptera</taxon>
        <taxon>Glossata</taxon>
        <taxon>Ditrysia</taxon>
        <taxon>Tineoidea</taxon>
        <taxon>Psychidae</taxon>
        <taxon>Oiketicinae</taxon>
        <taxon>Eumeta</taxon>
    </lineage>
</organism>
<dbReference type="EMBL" id="BGZK01000569">
    <property type="protein sequence ID" value="GBP50632.1"/>
    <property type="molecule type" value="Genomic_DNA"/>
</dbReference>
<accession>A0A4C1WJF8</accession>
<dbReference type="GO" id="GO:0005524">
    <property type="term" value="F:ATP binding"/>
    <property type="evidence" value="ECO:0007669"/>
    <property type="project" value="InterPro"/>
</dbReference>
<dbReference type="InterPro" id="IPR000040">
    <property type="entry name" value="AML1_Runt"/>
</dbReference>
<keyword evidence="4" id="KW-0539">Nucleus</keyword>
<protein>
    <submittedName>
        <fullName evidence="7">Protein lozenge</fullName>
    </submittedName>
</protein>
<dbReference type="GO" id="GO:0005634">
    <property type="term" value="C:nucleus"/>
    <property type="evidence" value="ECO:0007669"/>
    <property type="project" value="UniProtKB-SubCell"/>
</dbReference>
<dbReference type="OrthoDB" id="10029800at2759"/>
<evidence type="ECO:0000256" key="1">
    <source>
        <dbReference type="ARBA" id="ARBA00004123"/>
    </source>
</evidence>
<feature type="region of interest" description="Disordered" evidence="5">
    <location>
        <begin position="51"/>
        <end position="71"/>
    </location>
</feature>
<evidence type="ECO:0000256" key="4">
    <source>
        <dbReference type="ARBA" id="ARBA00023242"/>
    </source>
</evidence>
<dbReference type="InterPro" id="IPR013524">
    <property type="entry name" value="Runt_dom"/>
</dbReference>
<evidence type="ECO:0000256" key="5">
    <source>
        <dbReference type="SAM" id="MobiDB-lite"/>
    </source>
</evidence>
<dbReference type="Pfam" id="PF00853">
    <property type="entry name" value="Runt"/>
    <property type="match status" value="1"/>
</dbReference>
<keyword evidence="2" id="KW-0805">Transcription regulation</keyword>